<gene>
    <name evidence="4" type="ordered locus">Emin_0804</name>
</gene>
<keyword evidence="5" id="KW-1185">Reference proteome</keyword>
<evidence type="ECO:0000313" key="4">
    <source>
        <dbReference type="EMBL" id="ACC98359.1"/>
    </source>
</evidence>
<keyword evidence="3" id="KW-0732">Signal</keyword>
<keyword evidence="1" id="KW-0175">Coiled coil</keyword>
<feature type="signal peptide" evidence="3">
    <location>
        <begin position="1"/>
        <end position="19"/>
    </location>
</feature>
<dbReference type="EMBL" id="CP001055">
    <property type="protein sequence ID" value="ACC98359.1"/>
    <property type="molecule type" value="Genomic_DNA"/>
</dbReference>
<dbReference type="HOGENOM" id="CLU_1243710_0_0_0"/>
<protein>
    <submittedName>
        <fullName evidence="4">Uncharacterized protein</fullName>
    </submittedName>
</protein>
<evidence type="ECO:0000256" key="3">
    <source>
        <dbReference type="SAM" id="SignalP"/>
    </source>
</evidence>
<feature type="chain" id="PRO_5002779809" evidence="3">
    <location>
        <begin position="20"/>
        <end position="222"/>
    </location>
</feature>
<feature type="region of interest" description="Disordered" evidence="2">
    <location>
        <begin position="28"/>
        <end position="70"/>
    </location>
</feature>
<proteinExistence type="predicted"/>
<evidence type="ECO:0000313" key="5">
    <source>
        <dbReference type="Proteomes" id="UP000001029"/>
    </source>
</evidence>
<evidence type="ECO:0000256" key="1">
    <source>
        <dbReference type="SAM" id="Coils"/>
    </source>
</evidence>
<dbReference type="Proteomes" id="UP000001029">
    <property type="component" value="Chromosome"/>
</dbReference>
<feature type="coiled-coil region" evidence="1">
    <location>
        <begin position="84"/>
        <end position="111"/>
    </location>
</feature>
<reference evidence="4 5" key="1">
    <citation type="journal article" date="2009" name="Appl. Environ. Microbiol.">
        <title>Genomic analysis of 'Elusimicrobium minutum,' the first cultivated representative of the phylum 'Elusimicrobia' (formerly termite group 1).</title>
        <authorList>
            <person name="Herlemann D.P.R."/>
            <person name="Geissinger O."/>
            <person name="Ikeda-Ohtsubo W."/>
            <person name="Kunin V."/>
            <person name="Sun H."/>
            <person name="Lapidus A."/>
            <person name="Hugenholtz P."/>
            <person name="Brune A."/>
        </authorList>
    </citation>
    <scope>NUCLEOTIDE SEQUENCE [LARGE SCALE GENOMIC DNA]</scope>
    <source>
        <strain evidence="4 5">Pei191</strain>
    </source>
</reference>
<dbReference type="AlphaFoldDB" id="B2KCW3"/>
<feature type="compositionally biased region" description="Polar residues" evidence="2">
    <location>
        <begin position="33"/>
        <end position="42"/>
    </location>
</feature>
<organism evidence="4 5">
    <name type="scientific">Elusimicrobium minutum (strain Pei191)</name>
    <dbReference type="NCBI Taxonomy" id="445932"/>
    <lineage>
        <taxon>Bacteria</taxon>
        <taxon>Pseudomonadati</taxon>
        <taxon>Elusimicrobiota</taxon>
        <taxon>Elusimicrobia</taxon>
        <taxon>Elusimicrobiales</taxon>
        <taxon>Elusimicrobiaceae</taxon>
        <taxon>Elusimicrobium</taxon>
    </lineage>
</organism>
<sequence length="222" mass="25017">MRKLFFIFTILSFSSFLLAQEAPSVAAKKDTSSSRAYKTVPSNEYRHYETPEVAGSSQQEDRKNQKHSKAIQNVVEKRLTPEEKEKILENLRKTSQEIEKTKQEALAARKASSKTLYAFVEETSQNGVYTEEEISEIKNFLIISVTGSADGVSDFDAKEAINKADIDQNLKALDQIILSYDKLGNVNGVVETLKMKHFLNVVKTKKEVYENALKNAVSSKNK</sequence>
<dbReference type="RefSeq" id="WP_012414974.1">
    <property type="nucleotide sequence ID" value="NC_010644.1"/>
</dbReference>
<accession>B2KCW3</accession>
<dbReference type="KEGG" id="emi:Emin_0804"/>
<dbReference type="STRING" id="445932.Emin_0804"/>
<name>B2KCW3_ELUMP</name>
<evidence type="ECO:0000256" key="2">
    <source>
        <dbReference type="SAM" id="MobiDB-lite"/>
    </source>
</evidence>